<evidence type="ECO:0000313" key="3">
    <source>
        <dbReference type="Proteomes" id="UP000824160"/>
    </source>
</evidence>
<accession>A0A9D1KRW4</accession>
<organism evidence="2 3">
    <name type="scientific">Candidatus Faecivivens stercoripullorum</name>
    <dbReference type="NCBI Taxonomy" id="2840805"/>
    <lineage>
        <taxon>Bacteria</taxon>
        <taxon>Bacillati</taxon>
        <taxon>Bacillota</taxon>
        <taxon>Clostridia</taxon>
        <taxon>Eubacteriales</taxon>
        <taxon>Oscillospiraceae</taxon>
        <taxon>Oscillospiraceae incertae sedis</taxon>
        <taxon>Candidatus Faecivivens</taxon>
    </lineage>
</organism>
<dbReference type="InterPro" id="IPR050627">
    <property type="entry name" value="Nitroreductase/BluB"/>
</dbReference>
<dbReference type="EMBL" id="DVLW01000163">
    <property type="protein sequence ID" value="HIT94704.1"/>
    <property type="molecule type" value="Genomic_DNA"/>
</dbReference>
<feature type="domain" description="Nitroreductase" evidence="1">
    <location>
        <begin position="4"/>
        <end position="58"/>
    </location>
</feature>
<dbReference type="InterPro" id="IPR000415">
    <property type="entry name" value="Nitroreductase-like"/>
</dbReference>
<dbReference type="Proteomes" id="UP000824160">
    <property type="component" value="Unassembled WGS sequence"/>
</dbReference>
<dbReference type="InterPro" id="IPR029479">
    <property type="entry name" value="Nitroreductase"/>
</dbReference>
<evidence type="ECO:0000313" key="2">
    <source>
        <dbReference type="EMBL" id="HIT94704.1"/>
    </source>
</evidence>
<dbReference type="PANTHER" id="PTHR23026">
    <property type="entry name" value="NADPH NITROREDUCTASE"/>
    <property type="match status" value="1"/>
</dbReference>
<reference evidence="2" key="2">
    <citation type="journal article" date="2021" name="PeerJ">
        <title>Extensive microbial diversity within the chicken gut microbiome revealed by metagenomics and culture.</title>
        <authorList>
            <person name="Gilroy R."/>
            <person name="Ravi A."/>
            <person name="Getino M."/>
            <person name="Pursley I."/>
            <person name="Horton D.L."/>
            <person name="Alikhan N.F."/>
            <person name="Baker D."/>
            <person name="Gharbi K."/>
            <person name="Hall N."/>
            <person name="Watson M."/>
            <person name="Adriaenssens E.M."/>
            <person name="Foster-Nyarko E."/>
            <person name="Jarju S."/>
            <person name="Secka A."/>
            <person name="Antonio M."/>
            <person name="Oren A."/>
            <person name="Chaudhuri R.R."/>
            <person name="La Ragione R."/>
            <person name="Hildebrand F."/>
            <person name="Pallen M.J."/>
        </authorList>
    </citation>
    <scope>NUCLEOTIDE SEQUENCE</scope>
    <source>
        <strain evidence="2">ChiBcec7-5410</strain>
    </source>
</reference>
<dbReference type="AlphaFoldDB" id="A0A9D1KRW4"/>
<dbReference type="SUPFAM" id="SSF55469">
    <property type="entry name" value="FMN-dependent nitroreductase-like"/>
    <property type="match status" value="1"/>
</dbReference>
<feature type="domain" description="Nitroreductase" evidence="1">
    <location>
        <begin position="89"/>
        <end position="145"/>
    </location>
</feature>
<gene>
    <name evidence="2" type="ORF">IAC43_05930</name>
</gene>
<dbReference type="CDD" id="cd02150">
    <property type="entry name" value="nitroreductase"/>
    <property type="match status" value="1"/>
</dbReference>
<name>A0A9D1KRW4_9FIRM</name>
<evidence type="ECO:0000259" key="1">
    <source>
        <dbReference type="Pfam" id="PF00881"/>
    </source>
</evidence>
<protein>
    <submittedName>
        <fullName evidence="2">Nitroreductase family protein</fullName>
    </submittedName>
</protein>
<reference evidence="2" key="1">
    <citation type="submission" date="2020-10" db="EMBL/GenBank/DDBJ databases">
        <authorList>
            <person name="Gilroy R."/>
        </authorList>
    </citation>
    <scope>NUCLEOTIDE SEQUENCE</scope>
    <source>
        <strain evidence="2">ChiBcec7-5410</strain>
    </source>
</reference>
<dbReference type="Gene3D" id="3.40.109.10">
    <property type="entry name" value="NADH Oxidase"/>
    <property type="match status" value="1"/>
</dbReference>
<dbReference type="PANTHER" id="PTHR23026:SF123">
    <property type="entry name" value="NAD(P)H NITROREDUCTASE RV3131-RELATED"/>
    <property type="match status" value="1"/>
</dbReference>
<dbReference type="Pfam" id="PF00881">
    <property type="entry name" value="Nitroreductase"/>
    <property type="match status" value="2"/>
</dbReference>
<dbReference type="GO" id="GO:0016491">
    <property type="term" value="F:oxidoreductase activity"/>
    <property type="evidence" value="ECO:0007669"/>
    <property type="project" value="InterPro"/>
</dbReference>
<proteinExistence type="predicted"/>
<comment type="caution">
    <text evidence="2">The sequence shown here is derived from an EMBL/GenBank/DDBJ whole genome shotgun (WGS) entry which is preliminary data.</text>
</comment>
<sequence>MDAIMNRKSVRNYKPVPVGDDLVEKLLRAAMQAPSAGNQQPWEFVVIRDREIMKAITEFHPYSGAVLKTDVLIVVCGNLSKTKFDGFWVQDCSAATENLLVEAESLSLGAVWLGVYPLEDRVAALSALLDLPSDVIPLCIVPVGYPDREYSAADRFDPSRIHLEKWTD</sequence>